<dbReference type="InterPro" id="IPR012337">
    <property type="entry name" value="RNaseH-like_sf"/>
</dbReference>
<feature type="domain" description="RNase H type-1" evidence="1">
    <location>
        <begin position="36"/>
        <end position="184"/>
    </location>
</feature>
<proteinExistence type="predicted"/>
<organism evidence="2 3">
    <name type="scientific">Tetrabaena socialis</name>
    <dbReference type="NCBI Taxonomy" id="47790"/>
    <lineage>
        <taxon>Eukaryota</taxon>
        <taxon>Viridiplantae</taxon>
        <taxon>Chlorophyta</taxon>
        <taxon>core chlorophytes</taxon>
        <taxon>Chlorophyceae</taxon>
        <taxon>CS clade</taxon>
        <taxon>Chlamydomonadales</taxon>
        <taxon>Tetrabaenaceae</taxon>
        <taxon>Tetrabaena</taxon>
    </lineage>
</organism>
<dbReference type="AlphaFoldDB" id="A0A2J7ZK74"/>
<evidence type="ECO:0000313" key="2">
    <source>
        <dbReference type="EMBL" id="PNH00663.1"/>
    </source>
</evidence>
<dbReference type="Pfam" id="PF00075">
    <property type="entry name" value="RNase_H"/>
    <property type="match status" value="1"/>
</dbReference>
<dbReference type="Proteomes" id="UP000236333">
    <property type="component" value="Unassembled WGS sequence"/>
</dbReference>
<dbReference type="GO" id="GO:0004523">
    <property type="term" value="F:RNA-DNA hybrid ribonuclease activity"/>
    <property type="evidence" value="ECO:0007669"/>
    <property type="project" value="InterPro"/>
</dbReference>
<dbReference type="EMBL" id="PGGS01001245">
    <property type="protein sequence ID" value="PNH00663.1"/>
    <property type="molecule type" value="Genomic_DNA"/>
</dbReference>
<dbReference type="PROSITE" id="PS50879">
    <property type="entry name" value="RNASE_H_1"/>
    <property type="match status" value="1"/>
</dbReference>
<keyword evidence="3" id="KW-1185">Reference proteome</keyword>
<accession>A0A2J7ZK74</accession>
<name>A0A2J7ZK74_9CHLO</name>
<dbReference type="GO" id="GO:0003676">
    <property type="term" value="F:nucleic acid binding"/>
    <property type="evidence" value="ECO:0007669"/>
    <property type="project" value="InterPro"/>
</dbReference>
<evidence type="ECO:0000259" key="1">
    <source>
        <dbReference type="PROSITE" id="PS50879"/>
    </source>
</evidence>
<gene>
    <name evidence="2" type="ORF">TSOC_013510</name>
</gene>
<dbReference type="Gene3D" id="3.30.420.10">
    <property type="entry name" value="Ribonuclease H-like superfamily/Ribonuclease H"/>
    <property type="match status" value="1"/>
</dbReference>
<reference evidence="2 3" key="1">
    <citation type="journal article" date="2017" name="Mol. Biol. Evol.">
        <title>The 4-celled Tetrabaena socialis nuclear genome reveals the essential components for genetic control of cell number at the origin of multicellularity in the volvocine lineage.</title>
        <authorList>
            <person name="Featherston J."/>
            <person name="Arakaki Y."/>
            <person name="Hanschen E.R."/>
            <person name="Ferris P.J."/>
            <person name="Michod R.E."/>
            <person name="Olson B.J.S.C."/>
            <person name="Nozaki H."/>
            <person name="Durand P.M."/>
        </authorList>
    </citation>
    <scope>NUCLEOTIDE SEQUENCE [LARGE SCALE GENOMIC DNA]</scope>
    <source>
        <strain evidence="2 3">NIES-571</strain>
    </source>
</reference>
<evidence type="ECO:0000313" key="3">
    <source>
        <dbReference type="Proteomes" id="UP000236333"/>
    </source>
</evidence>
<sequence>MATSTVACDTASLADLGSAASQSLRAEFPARLSKAHGKGRCLYVDGSKREDEDGNMQLGAATWDANNGQVTYIDQSAALGTPVGTILRCESSAIKTALKLHPDEEELHIYTDSLVSLYLIKRAIMDPKRLHVSKYRHMFAEITELLEMRSRKGLRTRLHKVKSHCSDTPAGNTTVDEHAGLIAKGLVSRRLQRTQ</sequence>
<protein>
    <recommendedName>
        <fullName evidence="1">RNase H type-1 domain-containing protein</fullName>
    </recommendedName>
</protein>
<dbReference type="SUPFAM" id="SSF53098">
    <property type="entry name" value="Ribonuclease H-like"/>
    <property type="match status" value="1"/>
</dbReference>
<comment type="caution">
    <text evidence="2">The sequence shown here is derived from an EMBL/GenBank/DDBJ whole genome shotgun (WGS) entry which is preliminary data.</text>
</comment>
<dbReference type="InterPro" id="IPR036397">
    <property type="entry name" value="RNaseH_sf"/>
</dbReference>
<dbReference type="InterPro" id="IPR002156">
    <property type="entry name" value="RNaseH_domain"/>
</dbReference>